<dbReference type="RefSeq" id="WP_122963037.1">
    <property type="nucleotide sequence ID" value="NZ_BJMH01000001.1"/>
</dbReference>
<sequence length="149" mass="17020">MEQQIARLEKHLLAVSQTFQQIGEEKAASRPAPGKWSAKEILGHLCDSAINNLPRFVRAQTEQPYVLIPYQQDEWVKAQAYQQRTVEEIVQLYSSMNRAIITVISVMPASAYDHSCTTADGTAVSLQWLVQDYVEHMEHHLDQLQRQIS</sequence>
<protein>
    <recommendedName>
        <fullName evidence="1">DinB-like domain-containing protein</fullName>
    </recommendedName>
</protein>
<dbReference type="InterPro" id="IPR034660">
    <property type="entry name" value="DinB/YfiT-like"/>
</dbReference>
<gene>
    <name evidence="2" type="ORF">BPA01_03550</name>
</gene>
<dbReference type="Proteomes" id="UP000316882">
    <property type="component" value="Unassembled WGS sequence"/>
</dbReference>
<dbReference type="SUPFAM" id="SSF109854">
    <property type="entry name" value="DinB/YfiT-like putative metalloenzymes"/>
    <property type="match status" value="1"/>
</dbReference>
<dbReference type="GeneID" id="87614550"/>
<dbReference type="Pfam" id="PF12867">
    <property type="entry name" value="DinB_2"/>
    <property type="match status" value="1"/>
</dbReference>
<dbReference type="AlphaFoldDB" id="A0A4Y3PDR1"/>
<accession>A0A4Y3PDR1</accession>
<dbReference type="STRING" id="54914.AV540_13195"/>
<dbReference type="Gene3D" id="1.20.120.450">
    <property type="entry name" value="dinb family like domain"/>
    <property type="match status" value="1"/>
</dbReference>
<feature type="domain" description="DinB-like" evidence="1">
    <location>
        <begin position="9"/>
        <end position="144"/>
    </location>
</feature>
<evidence type="ECO:0000259" key="1">
    <source>
        <dbReference type="Pfam" id="PF12867"/>
    </source>
</evidence>
<dbReference type="InterPro" id="IPR024775">
    <property type="entry name" value="DinB-like"/>
</dbReference>
<proteinExistence type="predicted"/>
<dbReference type="EMBL" id="BJMH01000001">
    <property type="protein sequence ID" value="GEB30775.1"/>
    <property type="molecule type" value="Genomic_DNA"/>
</dbReference>
<keyword evidence="3" id="KW-1185">Reference proteome</keyword>
<evidence type="ECO:0000313" key="3">
    <source>
        <dbReference type="Proteomes" id="UP000316882"/>
    </source>
</evidence>
<organism evidence="2 3">
    <name type="scientific">Brevibacillus parabrevis</name>
    <dbReference type="NCBI Taxonomy" id="54914"/>
    <lineage>
        <taxon>Bacteria</taxon>
        <taxon>Bacillati</taxon>
        <taxon>Bacillota</taxon>
        <taxon>Bacilli</taxon>
        <taxon>Bacillales</taxon>
        <taxon>Paenibacillaceae</taxon>
        <taxon>Brevibacillus</taxon>
    </lineage>
</organism>
<evidence type="ECO:0000313" key="2">
    <source>
        <dbReference type="EMBL" id="GEB30775.1"/>
    </source>
</evidence>
<comment type="caution">
    <text evidence="2">The sequence shown here is derived from an EMBL/GenBank/DDBJ whole genome shotgun (WGS) entry which is preliminary data.</text>
</comment>
<reference evidence="2 3" key="1">
    <citation type="submission" date="2019-06" db="EMBL/GenBank/DDBJ databases">
        <title>Whole genome shotgun sequence of Brevibacillus parabrevis NBRC 12334.</title>
        <authorList>
            <person name="Hosoyama A."/>
            <person name="Uohara A."/>
            <person name="Ohji S."/>
            <person name="Ichikawa N."/>
        </authorList>
    </citation>
    <scope>NUCLEOTIDE SEQUENCE [LARGE SCALE GENOMIC DNA]</scope>
    <source>
        <strain evidence="2 3">NBRC 12334</strain>
    </source>
</reference>
<name>A0A4Y3PDR1_BREPA</name>